<keyword evidence="5" id="KW-0819">tRNA processing</keyword>
<dbReference type="GO" id="GO:0046872">
    <property type="term" value="F:metal ion binding"/>
    <property type="evidence" value="ECO:0007669"/>
    <property type="project" value="UniProtKB-KW"/>
</dbReference>
<dbReference type="Proteomes" id="UP000019681">
    <property type="component" value="Unassembled WGS sequence"/>
</dbReference>
<evidence type="ECO:0000256" key="11">
    <source>
        <dbReference type="RuleBase" id="RU003953"/>
    </source>
</evidence>
<keyword evidence="7" id="KW-0479">Metal-binding</keyword>
<dbReference type="InterPro" id="IPR043519">
    <property type="entry name" value="NT_sf"/>
</dbReference>
<dbReference type="OrthoDB" id="9805698at2"/>
<evidence type="ECO:0000259" key="12">
    <source>
        <dbReference type="Pfam" id="PF01743"/>
    </source>
</evidence>
<keyword evidence="6" id="KW-0548">Nucleotidyltransferase</keyword>
<comment type="cofactor">
    <cofactor evidence="1">
        <name>Mg(2+)</name>
        <dbReference type="ChEBI" id="CHEBI:18420"/>
    </cofactor>
</comment>
<dbReference type="Gene3D" id="1.10.3090.10">
    <property type="entry name" value="cca-adding enzyme, domain 2"/>
    <property type="match status" value="1"/>
</dbReference>
<evidence type="ECO:0000256" key="3">
    <source>
        <dbReference type="ARBA" id="ARBA00022555"/>
    </source>
</evidence>
<keyword evidence="4 11" id="KW-0808">Transferase</keyword>
<comment type="similarity">
    <text evidence="2 11">Belongs to the tRNA nucleotidyltransferase/poly(A) polymerase family.</text>
</comment>
<dbReference type="InterPro" id="IPR052390">
    <property type="entry name" value="tRNA_nt/polyA_polymerase"/>
</dbReference>
<gene>
    <name evidence="13" type="ORF">Q428_11490</name>
</gene>
<keyword evidence="10 11" id="KW-0694">RNA-binding</keyword>
<accession>A0A017RV40</accession>
<name>A0A017RV40_9CLOT</name>
<keyword evidence="8" id="KW-0547">Nucleotide-binding</keyword>
<protein>
    <recommendedName>
        <fullName evidence="12">Poly A polymerase head domain-containing protein</fullName>
    </recommendedName>
</protein>
<dbReference type="GO" id="GO:0000166">
    <property type="term" value="F:nucleotide binding"/>
    <property type="evidence" value="ECO:0007669"/>
    <property type="project" value="UniProtKB-KW"/>
</dbReference>
<dbReference type="STRING" id="1403537.Q428_11490"/>
<dbReference type="CDD" id="cd05398">
    <property type="entry name" value="NT_ClassII-CCAase"/>
    <property type="match status" value="1"/>
</dbReference>
<dbReference type="InterPro" id="IPR002646">
    <property type="entry name" value="PolA_pol_head_dom"/>
</dbReference>
<evidence type="ECO:0000256" key="10">
    <source>
        <dbReference type="ARBA" id="ARBA00022884"/>
    </source>
</evidence>
<dbReference type="PANTHER" id="PTHR47788">
    <property type="entry name" value="POLYA POLYMERASE"/>
    <property type="match status" value="1"/>
</dbReference>
<dbReference type="Pfam" id="PF01743">
    <property type="entry name" value="PolyA_pol"/>
    <property type="match status" value="1"/>
</dbReference>
<evidence type="ECO:0000256" key="7">
    <source>
        <dbReference type="ARBA" id="ARBA00022723"/>
    </source>
</evidence>
<proteinExistence type="inferred from homology"/>
<dbReference type="RefSeq" id="WP_035380881.1">
    <property type="nucleotide sequence ID" value="NZ_AZQP01000039.1"/>
</dbReference>
<organism evidence="13 14">
    <name type="scientific">Fervidicella metallireducens AeB</name>
    <dbReference type="NCBI Taxonomy" id="1403537"/>
    <lineage>
        <taxon>Bacteria</taxon>
        <taxon>Bacillati</taxon>
        <taxon>Bacillota</taxon>
        <taxon>Clostridia</taxon>
        <taxon>Eubacteriales</taxon>
        <taxon>Clostridiaceae</taxon>
        <taxon>Fervidicella</taxon>
    </lineage>
</organism>
<comment type="caution">
    <text evidence="13">The sequence shown here is derived from an EMBL/GenBank/DDBJ whole genome shotgun (WGS) entry which is preliminary data.</text>
</comment>
<keyword evidence="3" id="KW-0820">tRNA-binding</keyword>
<keyword evidence="14" id="KW-1185">Reference proteome</keyword>
<dbReference type="GO" id="GO:0016779">
    <property type="term" value="F:nucleotidyltransferase activity"/>
    <property type="evidence" value="ECO:0007669"/>
    <property type="project" value="UniProtKB-KW"/>
</dbReference>
<evidence type="ECO:0000256" key="6">
    <source>
        <dbReference type="ARBA" id="ARBA00022695"/>
    </source>
</evidence>
<sequence length="380" mass="43642">MPWIDDYEIIKKISRICNSLGVEVYLVGGAVRDLLLGINPVDFDFSCVVSEEKHREVTEKLSQALSCELIYNSHYCTGKLLCEWDVDFVMARDEVYKKAASVPEIKSSTIFDDLKRRDFSINSIAVSLQNKTYGDIIDPFQGVEDLKKKKIRVLHNQSFRDDPTRIFRGIKYASRFGFEFDEKTRCLICNAVENGFINHLSGERIKQELISLLNEKNLRAAIKFVDEFKILDSVTGCSVSINLDISQDIFKELKDNEKFAAILFDNNEGFLIEIQKKLSLGMEFLNYSGKLNGLKNCLQEKDEVLYRYILKNLKGVNKKLIEAVFQREPRVGVFLENIDKIKIDIKDIMKIAEAQRDEFILNKKIESLIILSKGGKNGFI</sequence>
<dbReference type="EMBL" id="AZQP01000039">
    <property type="protein sequence ID" value="EYE87780.1"/>
    <property type="molecule type" value="Genomic_DNA"/>
</dbReference>
<evidence type="ECO:0000256" key="4">
    <source>
        <dbReference type="ARBA" id="ARBA00022679"/>
    </source>
</evidence>
<feature type="domain" description="Poly A polymerase head" evidence="12">
    <location>
        <begin position="24"/>
        <end position="152"/>
    </location>
</feature>
<evidence type="ECO:0000256" key="8">
    <source>
        <dbReference type="ARBA" id="ARBA00022741"/>
    </source>
</evidence>
<evidence type="ECO:0000256" key="9">
    <source>
        <dbReference type="ARBA" id="ARBA00022842"/>
    </source>
</evidence>
<dbReference type="PANTHER" id="PTHR47788:SF1">
    <property type="entry name" value="A-ADDING TRNA NUCLEOTIDYLTRANSFERASE"/>
    <property type="match status" value="1"/>
</dbReference>
<dbReference type="AlphaFoldDB" id="A0A017RV40"/>
<keyword evidence="9" id="KW-0460">Magnesium</keyword>
<evidence type="ECO:0000256" key="1">
    <source>
        <dbReference type="ARBA" id="ARBA00001946"/>
    </source>
</evidence>
<evidence type="ECO:0000313" key="14">
    <source>
        <dbReference type="Proteomes" id="UP000019681"/>
    </source>
</evidence>
<dbReference type="Gene3D" id="3.30.460.10">
    <property type="entry name" value="Beta Polymerase, domain 2"/>
    <property type="match status" value="1"/>
</dbReference>
<evidence type="ECO:0000256" key="5">
    <source>
        <dbReference type="ARBA" id="ARBA00022694"/>
    </source>
</evidence>
<reference evidence="13 14" key="1">
    <citation type="journal article" date="2014" name="Genome Announc.">
        <title>Draft Genome Sequence of Fervidicella metallireducens Strain AeBT, an Iron-Reducing Thermoanaerobe from the Great Artesian Basin.</title>
        <authorList>
            <person name="Patel B.K."/>
        </authorList>
    </citation>
    <scope>NUCLEOTIDE SEQUENCE [LARGE SCALE GENOMIC DNA]</scope>
    <source>
        <strain evidence="13 14">AeB</strain>
    </source>
</reference>
<dbReference type="SUPFAM" id="SSF81891">
    <property type="entry name" value="Poly A polymerase C-terminal region-like"/>
    <property type="match status" value="1"/>
</dbReference>
<dbReference type="GO" id="GO:0008033">
    <property type="term" value="P:tRNA processing"/>
    <property type="evidence" value="ECO:0007669"/>
    <property type="project" value="UniProtKB-KW"/>
</dbReference>
<evidence type="ECO:0000256" key="2">
    <source>
        <dbReference type="ARBA" id="ARBA00007265"/>
    </source>
</evidence>
<dbReference type="SUPFAM" id="SSF81301">
    <property type="entry name" value="Nucleotidyltransferase"/>
    <property type="match status" value="1"/>
</dbReference>
<evidence type="ECO:0000313" key="13">
    <source>
        <dbReference type="EMBL" id="EYE87780.1"/>
    </source>
</evidence>
<dbReference type="GO" id="GO:0000049">
    <property type="term" value="F:tRNA binding"/>
    <property type="evidence" value="ECO:0007669"/>
    <property type="project" value="UniProtKB-KW"/>
</dbReference>